<sequence length="67" mass="7501">MITLNKTATGTGNHTIITQMIRQVKIVCAVFNFRPSAAYVYVFVAEEIFNVCGKFNTLYKISAILLL</sequence>
<dbReference type="EMBL" id="VSSQ01024355">
    <property type="protein sequence ID" value="MPM71826.1"/>
    <property type="molecule type" value="Genomic_DNA"/>
</dbReference>
<gene>
    <name evidence="1" type="ORF">SDC9_118797</name>
</gene>
<accession>A0A645C1X4</accession>
<name>A0A645C1X4_9ZZZZ</name>
<organism evidence="1">
    <name type="scientific">bioreactor metagenome</name>
    <dbReference type="NCBI Taxonomy" id="1076179"/>
    <lineage>
        <taxon>unclassified sequences</taxon>
        <taxon>metagenomes</taxon>
        <taxon>ecological metagenomes</taxon>
    </lineage>
</organism>
<evidence type="ECO:0000313" key="1">
    <source>
        <dbReference type="EMBL" id="MPM71826.1"/>
    </source>
</evidence>
<comment type="caution">
    <text evidence="1">The sequence shown here is derived from an EMBL/GenBank/DDBJ whole genome shotgun (WGS) entry which is preliminary data.</text>
</comment>
<reference evidence="1" key="1">
    <citation type="submission" date="2019-08" db="EMBL/GenBank/DDBJ databases">
        <authorList>
            <person name="Kucharzyk K."/>
            <person name="Murdoch R.W."/>
            <person name="Higgins S."/>
            <person name="Loffler F."/>
        </authorList>
    </citation>
    <scope>NUCLEOTIDE SEQUENCE</scope>
</reference>
<protein>
    <submittedName>
        <fullName evidence="1">Uncharacterized protein</fullName>
    </submittedName>
</protein>
<proteinExistence type="predicted"/>
<dbReference type="AlphaFoldDB" id="A0A645C1X4"/>